<proteinExistence type="predicted"/>
<protein>
    <recommendedName>
        <fullName evidence="1">LYR motif-containing protein Cup1-like N-terminal domain-containing protein</fullName>
    </recommendedName>
</protein>
<evidence type="ECO:0000313" key="3">
    <source>
        <dbReference type="Proteomes" id="UP001321749"/>
    </source>
</evidence>
<reference evidence="2" key="2">
    <citation type="submission" date="2023-06" db="EMBL/GenBank/DDBJ databases">
        <authorList>
            <consortium name="Lawrence Berkeley National Laboratory"/>
            <person name="Mondo S.J."/>
            <person name="Hensen N."/>
            <person name="Bonometti L."/>
            <person name="Westerberg I."/>
            <person name="Brannstrom I.O."/>
            <person name="Guillou S."/>
            <person name="Cros-Aarteil S."/>
            <person name="Calhoun S."/>
            <person name="Haridas S."/>
            <person name="Kuo A."/>
            <person name="Pangilinan J."/>
            <person name="Riley R."/>
            <person name="Labutti K."/>
            <person name="Andreopoulos B."/>
            <person name="Lipzen A."/>
            <person name="Chen C."/>
            <person name="Yanf M."/>
            <person name="Daum C."/>
            <person name="Ng V."/>
            <person name="Clum A."/>
            <person name="Steindorff A."/>
            <person name="Ohm R."/>
            <person name="Martin F."/>
            <person name="Silar P."/>
            <person name="Natvig D."/>
            <person name="Lalanne C."/>
            <person name="Gautier V."/>
            <person name="Ament-Velasquez S.L."/>
            <person name="Kruys A."/>
            <person name="Hutchinson M.I."/>
            <person name="Powell A.J."/>
            <person name="Barry K."/>
            <person name="Miller A.N."/>
            <person name="Grigoriev I.V."/>
            <person name="Debuchy R."/>
            <person name="Gladieux P."/>
            <person name="Thoren M.H."/>
            <person name="Johannesson H."/>
        </authorList>
    </citation>
    <scope>NUCLEOTIDE SEQUENCE</scope>
    <source>
        <strain evidence="2">PSN324</strain>
    </source>
</reference>
<accession>A0AAV9HLA5</accession>
<dbReference type="EMBL" id="MU864997">
    <property type="protein sequence ID" value="KAK4461123.1"/>
    <property type="molecule type" value="Genomic_DNA"/>
</dbReference>
<dbReference type="Pfam" id="PF20263">
    <property type="entry name" value="LYRM2-like"/>
    <property type="match status" value="1"/>
</dbReference>
<dbReference type="CDD" id="cd20273">
    <property type="entry name" value="Complex1_LYR_unchar"/>
    <property type="match status" value="1"/>
</dbReference>
<dbReference type="AlphaFoldDB" id="A0AAV9HLA5"/>
<name>A0AAV9HLA5_9PEZI</name>
<gene>
    <name evidence="2" type="ORF">QBC42DRAFT_270853</name>
</gene>
<reference evidence="2" key="1">
    <citation type="journal article" date="2023" name="Mol. Phylogenet. Evol.">
        <title>Genome-scale phylogeny and comparative genomics of the fungal order Sordariales.</title>
        <authorList>
            <person name="Hensen N."/>
            <person name="Bonometti L."/>
            <person name="Westerberg I."/>
            <person name="Brannstrom I.O."/>
            <person name="Guillou S."/>
            <person name="Cros-Aarteil S."/>
            <person name="Calhoun S."/>
            <person name="Haridas S."/>
            <person name="Kuo A."/>
            <person name="Mondo S."/>
            <person name="Pangilinan J."/>
            <person name="Riley R."/>
            <person name="LaButti K."/>
            <person name="Andreopoulos B."/>
            <person name="Lipzen A."/>
            <person name="Chen C."/>
            <person name="Yan M."/>
            <person name="Daum C."/>
            <person name="Ng V."/>
            <person name="Clum A."/>
            <person name="Steindorff A."/>
            <person name="Ohm R.A."/>
            <person name="Martin F."/>
            <person name="Silar P."/>
            <person name="Natvig D.O."/>
            <person name="Lalanne C."/>
            <person name="Gautier V."/>
            <person name="Ament-Velasquez S.L."/>
            <person name="Kruys A."/>
            <person name="Hutchinson M.I."/>
            <person name="Powell A.J."/>
            <person name="Barry K."/>
            <person name="Miller A.N."/>
            <person name="Grigoriev I.V."/>
            <person name="Debuchy R."/>
            <person name="Gladieux P."/>
            <person name="Hiltunen Thoren M."/>
            <person name="Johannesson H."/>
        </authorList>
    </citation>
    <scope>NUCLEOTIDE SEQUENCE</scope>
    <source>
        <strain evidence="2">PSN324</strain>
    </source>
</reference>
<comment type="caution">
    <text evidence="2">The sequence shown here is derived from an EMBL/GenBank/DDBJ whole genome shotgun (WGS) entry which is preliminary data.</text>
</comment>
<feature type="domain" description="LYR motif-containing protein Cup1-like N-terminal" evidence="1">
    <location>
        <begin position="16"/>
        <end position="98"/>
    </location>
</feature>
<dbReference type="Proteomes" id="UP001321749">
    <property type="component" value="Unassembled WGS sequence"/>
</dbReference>
<sequence>MSRPLRLPPPETPLQLYRHLLRESSYLPSVVRPFIDKYIKSSFQKSQKDISLQHVPSRFKRGQQSLRYIRAANNGDISRMNRILLMAFGRIGPRRRQLVSSLVRKPIPTDTAELAAYVQQYTDVTSLDRDPDWLDNWDTNKLYALARSQMSTSPRNSPRPDITAANLSHKLTIPEKNSWDNPWPKKTYRTKLKKFWITLVEKIMPPLPKDEWEKLALLAQGQFQEAGWYVRPRRTPVGTQYEPEWRYDLYATQPVARVDRRSSRRQKLLTGALDDNTPTGDPQPLNCHRFTPRLWRRLLMHIWSLSPTMEKTDVAGKGGGSAVWSVKWGKQHFTPPAATKTGEMEFFGGIAQDEAKAKGDGAKGKKGKG</sequence>
<keyword evidence="3" id="KW-1185">Reference proteome</keyword>
<evidence type="ECO:0000313" key="2">
    <source>
        <dbReference type="EMBL" id="KAK4461123.1"/>
    </source>
</evidence>
<organism evidence="2 3">
    <name type="scientific">Cladorrhinum samala</name>
    <dbReference type="NCBI Taxonomy" id="585594"/>
    <lineage>
        <taxon>Eukaryota</taxon>
        <taxon>Fungi</taxon>
        <taxon>Dikarya</taxon>
        <taxon>Ascomycota</taxon>
        <taxon>Pezizomycotina</taxon>
        <taxon>Sordariomycetes</taxon>
        <taxon>Sordariomycetidae</taxon>
        <taxon>Sordariales</taxon>
        <taxon>Podosporaceae</taxon>
        <taxon>Cladorrhinum</taxon>
    </lineage>
</organism>
<evidence type="ECO:0000259" key="1">
    <source>
        <dbReference type="Pfam" id="PF20263"/>
    </source>
</evidence>
<dbReference type="InterPro" id="IPR046896">
    <property type="entry name" value="Cup1-like_N"/>
</dbReference>